<protein>
    <submittedName>
        <fullName evidence="1">Uncharacterized protein</fullName>
    </submittedName>
</protein>
<evidence type="ECO:0000313" key="2">
    <source>
        <dbReference type="Proteomes" id="UP000324222"/>
    </source>
</evidence>
<proteinExistence type="predicted"/>
<reference evidence="1 2" key="1">
    <citation type="submission" date="2019-05" db="EMBL/GenBank/DDBJ databases">
        <title>Another draft genome of Portunus trituberculatus and its Hox gene families provides insights of decapod evolution.</title>
        <authorList>
            <person name="Jeong J.-H."/>
            <person name="Song I."/>
            <person name="Kim S."/>
            <person name="Choi T."/>
            <person name="Kim D."/>
            <person name="Ryu S."/>
            <person name="Kim W."/>
        </authorList>
    </citation>
    <scope>NUCLEOTIDE SEQUENCE [LARGE SCALE GENOMIC DNA]</scope>
    <source>
        <tissue evidence="1">Muscle</tissue>
    </source>
</reference>
<organism evidence="1 2">
    <name type="scientific">Portunus trituberculatus</name>
    <name type="common">Swimming crab</name>
    <name type="synonym">Neptunus trituberculatus</name>
    <dbReference type="NCBI Taxonomy" id="210409"/>
    <lineage>
        <taxon>Eukaryota</taxon>
        <taxon>Metazoa</taxon>
        <taxon>Ecdysozoa</taxon>
        <taxon>Arthropoda</taxon>
        <taxon>Crustacea</taxon>
        <taxon>Multicrustacea</taxon>
        <taxon>Malacostraca</taxon>
        <taxon>Eumalacostraca</taxon>
        <taxon>Eucarida</taxon>
        <taxon>Decapoda</taxon>
        <taxon>Pleocyemata</taxon>
        <taxon>Brachyura</taxon>
        <taxon>Eubrachyura</taxon>
        <taxon>Portunoidea</taxon>
        <taxon>Portunidae</taxon>
        <taxon>Portuninae</taxon>
        <taxon>Portunus</taxon>
    </lineage>
</organism>
<comment type="caution">
    <text evidence="1">The sequence shown here is derived from an EMBL/GenBank/DDBJ whole genome shotgun (WGS) entry which is preliminary data.</text>
</comment>
<dbReference type="AlphaFoldDB" id="A0A5B7F379"/>
<dbReference type="EMBL" id="VSRR010004442">
    <property type="protein sequence ID" value="MPC39689.1"/>
    <property type="molecule type" value="Genomic_DNA"/>
</dbReference>
<gene>
    <name evidence="1" type="ORF">E2C01_033234</name>
</gene>
<name>A0A5B7F379_PORTR</name>
<sequence length="114" mass="12028">MYLACSASATMPPKSLTSVGQKCSSPSVHDIDSGLTSFSSPPNFLHPMCTSSGSAVVFGLSAKAAQCSVNVPANSRLLKTVKWNEITCEVVERAIRGSNRPPMLRLPTPAHVVL</sequence>
<dbReference type="Proteomes" id="UP000324222">
    <property type="component" value="Unassembled WGS sequence"/>
</dbReference>
<accession>A0A5B7F379</accession>
<evidence type="ECO:0000313" key="1">
    <source>
        <dbReference type="EMBL" id="MPC39689.1"/>
    </source>
</evidence>
<keyword evidence="2" id="KW-1185">Reference proteome</keyword>